<sequence>MLMSPNLQLYIQLLQKEYKCIKCIKQHAFKNCPSRNRLDKPIYRECKDGYQTYITASTQAKPVDALISS</sequence>
<proteinExistence type="predicted"/>
<evidence type="ECO:0000313" key="2">
    <source>
        <dbReference type="Proteomes" id="UP001607303"/>
    </source>
</evidence>
<accession>A0ABD2ASP3</accession>
<comment type="caution">
    <text evidence="1">The sequence shown here is derived from an EMBL/GenBank/DDBJ whole genome shotgun (WGS) entry which is preliminary data.</text>
</comment>
<dbReference type="Proteomes" id="UP001607303">
    <property type="component" value="Unassembled WGS sequence"/>
</dbReference>
<evidence type="ECO:0000313" key="1">
    <source>
        <dbReference type="EMBL" id="KAL2723611.1"/>
    </source>
</evidence>
<protein>
    <submittedName>
        <fullName evidence="1">Uncharacterized protein</fullName>
    </submittedName>
</protein>
<gene>
    <name evidence="1" type="ORF">V1477_019462</name>
</gene>
<dbReference type="AlphaFoldDB" id="A0ABD2ASP3"/>
<keyword evidence="2" id="KW-1185">Reference proteome</keyword>
<name>A0ABD2ASP3_VESMC</name>
<dbReference type="EMBL" id="JAYRBN010000114">
    <property type="protein sequence ID" value="KAL2723611.1"/>
    <property type="molecule type" value="Genomic_DNA"/>
</dbReference>
<organism evidence="1 2">
    <name type="scientific">Vespula maculifrons</name>
    <name type="common">Eastern yellow jacket</name>
    <name type="synonym">Wasp</name>
    <dbReference type="NCBI Taxonomy" id="7453"/>
    <lineage>
        <taxon>Eukaryota</taxon>
        <taxon>Metazoa</taxon>
        <taxon>Ecdysozoa</taxon>
        <taxon>Arthropoda</taxon>
        <taxon>Hexapoda</taxon>
        <taxon>Insecta</taxon>
        <taxon>Pterygota</taxon>
        <taxon>Neoptera</taxon>
        <taxon>Endopterygota</taxon>
        <taxon>Hymenoptera</taxon>
        <taxon>Apocrita</taxon>
        <taxon>Aculeata</taxon>
        <taxon>Vespoidea</taxon>
        <taxon>Vespidae</taxon>
        <taxon>Vespinae</taxon>
        <taxon>Vespula</taxon>
    </lineage>
</organism>
<reference evidence="1 2" key="1">
    <citation type="journal article" date="2024" name="Ann. Entomol. Soc. Am.">
        <title>Genomic analyses of the southern and eastern yellowjacket wasps (Hymenoptera: Vespidae) reveal evolutionary signatures of social life.</title>
        <authorList>
            <person name="Catto M.A."/>
            <person name="Caine P.B."/>
            <person name="Orr S.E."/>
            <person name="Hunt B.G."/>
            <person name="Goodisman M.A.D."/>
        </authorList>
    </citation>
    <scope>NUCLEOTIDE SEQUENCE [LARGE SCALE GENOMIC DNA]</scope>
    <source>
        <strain evidence="1">232</strain>
        <tissue evidence="1">Head and thorax</tissue>
    </source>
</reference>